<proteinExistence type="predicted"/>
<protein>
    <submittedName>
        <fullName evidence="2">CDCA2 protein</fullName>
    </submittedName>
</protein>
<reference evidence="2" key="1">
    <citation type="submission" date="2020-02" db="EMBL/GenBank/DDBJ databases">
        <title>Bird 10,000 Genomes (B10K) Project - Family phase.</title>
        <authorList>
            <person name="Zhang G."/>
        </authorList>
    </citation>
    <scope>NUCLEOTIDE SEQUENCE</scope>
    <source>
        <strain evidence="2">B10K-DU-029-61</strain>
        <tissue evidence="2">Blood</tissue>
    </source>
</reference>
<sequence>SAIGVRGSPENNTLLRYLAQQRSTRQKEAFTQIVPFKRANVRSLKDKIDAFQASFESLQEAEGEVGLPGPSHLAQNKEPSKKEPNLEQRSEKFVLGSTGAGLRENLSEKVTKSSKYDTRICFSPHRGVPATDPAAAKEWVYEQQNPIKSLETVVTGDTLETACGKRIQH</sequence>
<accession>A0A852N7I0</accession>
<comment type="caution">
    <text evidence="2">The sequence shown here is derived from an EMBL/GenBank/DDBJ whole genome shotgun (WGS) entry which is preliminary data.</text>
</comment>
<feature type="region of interest" description="Disordered" evidence="1">
    <location>
        <begin position="59"/>
        <end position="90"/>
    </location>
</feature>
<dbReference type="EMBL" id="WBMZ01001340">
    <property type="protein sequence ID" value="NXY13842.1"/>
    <property type="molecule type" value="Genomic_DNA"/>
</dbReference>
<dbReference type="OrthoDB" id="9947694at2759"/>
<gene>
    <name evidence="2" type="primary">Cdca2_1</name>
    <name evidence="2" type="ORF">ATRCLA_R15921</name>
</gene>
<organism evidence="2 3">
    <name type="scientific">Atrichornis clamosus</name>
    <dbReference type="NCBI Taxonomy" id="449594"/>
    <lineage>
        <taxon>Eukaryota</taxon>
        <taxon>Metazoa</taxon>
        <taxon>Chordata</taxon>
        <taxon>Craniata</taxon>
        <taxon>Vertebrata</taxon>
        <taxon>Euteleostomi</taxon>
        <taxon>Archelosauria</taxon>
        <taxon>Archosauria</taxon>
        <taxon>Dinosauria</taxon>
        <taxon>Saurischia</taxon>
        <taxon>Theropoda</taxon>
        <taxon>Coelurosauria</taxon>
        <taxon>Aves</taxon>
        <taxon>Neognathae</taxon>
        <taxon>Neoaves</taxon>
        <taxon>Telluraves</taxon>
        <taxon>Australaves</taxon>
        <taxon>Passeriformes</taxon>
        <taxon>Menuridae</taxon>
        <taxon>Atrichornis</taxon>
    </lineage>
</organism>
<dbReference type="AlphaFoldDB" id="A0A852N7I0"/>
<evidence type="ECO:0000256" key="1">
    <source>
        <dbReference type="SAM" id="MobiDB-lite"/>
    </source>
</evidence>
<dbReference type="Proteomes" id="UP000658642">
    <property type="component" value="Unassembled WGS sequence"/>
</dbReference>
<feature type="non-terminal residue" evidence="2">
    <location>
        <position position="1"/>
    </location>
</feature>
<keyword evidence="3" id="KW-1185">Reference proteome</keyword>
<evidence type="ECO:0000313" key="3">
    <source>
        <dbReference type="Proteomes" id="UP000658642"/>
    </source>
</evidence>
<evidence type="ECO:0000313" key="2">
    <source>
        <dbReference type="EMBL" id="NXY13842.1"/>
    </source>
</evidence>
<feature type="compositionally biased region" description="Basic and acidic residues" evidence="1">
    <location>
        <begin position="78"/>
        <end position="90"/>
    </location>
</feature>
<name>A0A852N7I0_9PASS</name>
<feature type="non-terminal residue" evidence="2">
    <location>
        <position position="169"/>
    </location>
</feature>